<evidence type="ECO:0000256" key="1">
    <source>
        <dbReference type="RuleBase" id="RU003682"/>
    </source>
</evidence>
<dbReference type="Proteomes" id="UP001152797">
    <property type="component" value="Unassembled WGS sequence"/>
</dbReference>
<dbReference type="EMBL" id="CAMXCT010006611">
    <property type="protein sequence ID" value="CAI4016942.1"/>
    <property type="molecule type" value="Genomic_DNA"/>
</dbReference>
<dbReference type="GO" id="GO:0046872">
    <property type="term" value="F:metal ion binding"/>
    <property type="evidence" value="ECO:0007669"/>
    <property type="project" value="UniProtKB-KW"/>
</dbReference>
<dbReference type="GO" id="GO:0051213">
    <property type="term" value="F:dioxygenase activity"/>
    <property type="evidence" value="ECO:0007669"/>
    <property type="project" value="UniProtKB-KW"/>
</dbReference>
<keyword evidence="1" id="KW-0408">Iron</keyword>
<keyword evidence="1" id="KW-0479">Metal-binding</keyword>
<proteinExistence type="inferred from homology"/>
<organism evidence="4">
    <name type="scientific">Cladocopium goreaui</name>
    <dbReference type="NCBI Taxonomy" id="2562237"/>
    <lineage>
        <taxon>Eukaryota</taxon>
        <taxon>Sar</taxon>
        <taxon>Alveolata</taxon>
        <taxon>Dinophyceae</taxon>
        <taxon>Suessiales</taxon>
        <taxon>Symbiodiniaceae</taxon>
        <taxon>Cladocopium</taxon>
    </lineage>
</organism>
<gene>
    <name evidence="4" type="ORF">C1SCF055_LOCUS41624</name>
</gene>
<feature type="region of interest" description="Disordered" evidence="2">
    <location>
        <begin position="414"/>
        <end position="439"/>
    </location>
</feature>
<sequence length="439" mass="46980">MRNAMLNTFDGQKATSNVQGTGQSISVDSFIADMSGQMSLGPSGASGGFSRLFNPFGQSAKPPAPPDPADVKLQNLRSAEPAAVNATMESLKHHGFAWLDFTNDKLHSTEVNTALAETGDFLAKHEHQGSPHAMEGHFSAAHKDGLRMVTGSWMRQSESKLPEDLEQKVLQLALDLDVAQKEVVKALAPAIGLPSSEAVGDGFGIPLLSPEKGAFKQYGLLDIVRYRMGADSPDEVVAPHADPGLLILSLPCSTPGLQLRDAKGSWLAPPSGYGVLWAGEAGRDAMFKSGIHRVVASPDRAPRLSAWHELCTRSQLCPPMLQVLEENRLQLKLGSTTGTAEVLHLLQESEDHHNVQMVQRRGVPVGKSGAIIREQFVPWTANLGLGWQGRPGARVQKMDLKLAPGQVEIIPLHGVADPTKSTTSTTSDDPMTSDASLTP</sequence>
<reference evidence="4" key="1">
    <citation type="submission" date="2022-10" db="EMBL/GenBank/DDBJ databases">
        <authorList>
            <person name="Chen Y."/>
            <person name="Dougan E. K."/>
            <person name="Chan C."/>
            <person name="Rhodes N."/>
            <person name="Thang M."/>
        </authorList>
    </citation>
    <scope>NUCLEOTIDE SEQUENCE</scope>
</reference>
<evidence type="ECO:0000259" key="3">
    <source>
        <dbReference type="PROSITE" id="PS51471"/>
    </source>
</evidence>
<keyword evidence="6" id="KW-1185">Reference proteome</keyword>
<evidence type="ECO:0000313" key="4">
    <source>
        <dbReference type="EMBL" id="CAI4016942.1"/>
    </source>
</evidence>
<dbReference type="Gene3D" id="2.60.120.330">
    <property type="entry name" value="B-lactam Antibiotic, Isopenicillin N Synthase, Chain"/>
    <property type="match status" value="1"/>
</dbReference>
<dbReference type="InterPro" id="IPR027443">
    <property type="entry name" value="IPNS-like_sf"/>
</dbReference>
<dbReference type="SUPFAM" id="SSF51197">
    <property type="entry name" value="Clavaminate synthase-like"/>
    <property type="match status" value="1"/>
</dbReference>
<evidence type="ECO:0000313" key="5">
    <source>
        <dbReference type="EMBL" id="CAL4804254.1"/>
    </source>
</evidence>
<dbReference type="PROSITE" id="PS51471">
    <property type="entry name" value="FE2OG_OXY"/>
    <property type="match status" value="1"/>
</dbReference>
<evidence type="ECO:0000313" key="6">
    <source>
        <dbReference type="Proteomes" id="UP001152797"/>
    </source>
</evidence>
<accession>A0A9P1DUG6</accession>
<dbReference type="EMBL" id="CAMXCT020006611">
    <property type="protein sequence ID" value="CAL1170317.1"/>
    <property type="molecule type" value="Genomic_DNA"/>
</dbReference>
<feature type="compositionally biased region" description="Low complexity" evidence="2">
    <location>
        <begin position="417"/>
        <end position="439"/>
    </location>
</feature>
<evidence type="ECO:0000256" key="2">
    <source>
        <dbReference type="SAM" id="MobiDB-lite"/>
    </source>
</evidence>
<comment type="similarity">
    <text evidence="1">Belongs to the iron/ascorbate-dependent oxidoreductase family.</text>
</comment>
<name>A0A9P1DUG6_9DINO</name>
<dbReference type="InterPro" id="IPR005123">
    <property type="entry name" value="Oxoglu/Fe-dep_dioxygenase_dom"/>
</dbReference>
<feature type="domain" description="Fe2OG dioxygenase" evidence="3">
    <location>
        <begin position="216"/>
        <end position="316"/>
    </location>
</feature>
<dbReference type="OrthoDB" id="423406at2759"/>
<keyword evidence="5" id="KW-0223">Dioxygenase</keyword>
<keyword evidence="1" id="KW-0560">Oxidoreductase</keyword>
<protein>
    <submittedName>
        <fullName evidence="5">Isopenicillin N synthase-like Fe(2+) 2OG dioxygenase domain-containing protein</fullName>
    </submittedName>
</protein>
<dbReference type="AlphaFoldDB" id="A0A9P1DUG6"/>
<reference evidence="5 6" key="2">
    <citation type="submission" date="2024-05" db="EMBL/GenBank/DDBJ databases">
        <authorList>
            <person name="Chen Y."/>
            <person name="Shah S."/>
            <person name="Dougan E. K."/>
            <person name="Thang M."/>
            <person name="Chan C."/>
        </authorList>
    </citation>
    <scope>NUCLEOTIDE SEQUENCE [LARGE SCALE GENOMIC DNA]</scope>
</reference>
<comment type="caution">
    <text evidence="4">The sequence shown here is derived from an EMBL/GenBank/DDBJ whole genome shotgun (WGS) entry which is preliminary data.</text>
</comment>
<dbReference type="EMBL" id="CAMXCT030006611">
    <property type="protein sequence ID" value="CAL4804254.1"/>
    <property type="molecule type" value="Genomic_DNA"/>
</dbReference>